<dbReference type="EMBL" id="JAGFNK010000006">
    <property type="protein sequence ID" value="KAI9512712.1"/>
    <property type="molecule type" value="Genomic_DNA"/>
</dbReference>
<reference evidence="1" key="1">
    <citation type="submission" date="2021-03" db="EMBL/GenBank/DDBJ databases">
        <title>Evolutionary priming and transition to the ectomycorrhizal habit in an iconic lineage of mushroom-forming fungi: is preadaptation a requirement?</title>
        <authorList>
            <consortium name="DOE Joint Genome Institute"/>
            <person name="Looney B.P."/>
            <person name="Miyauchi S."/>
            <person name="Morin E."/>
            <person name="Drula E."/>
            <person name="Courty P.E."/>
            <person name="Chicoki N."/>
            <person name="Fauchery L."/>
            <person name="Kohler A."/>
            <person name="Kuo A."/>
            <person name="LaButti K."/>
            <person name="Pangilinan J."/>
            <person name="Lipzen A."/>
            <person name="Riley R."/>
            <person name="Andreopoulos W."/>
            <person name="He G."/>
            <person name="Johnson J."/>
            <person name="Barry K.W."/>
            <person name="Grigoriev I.V."/>
            <person name="Nagy L."/>
            <person name="Hibbett D."/>
            <person name="Henrissat B."/>
            <person name="Matheny P.B."/>
            <person name="Labbe J."/>
            <person name="Martin A.F."/>
        </authorList>
    </citation>
    <scope>NUCLEOTIDE SEQUENCE</scope>
    <source>
        <strain evidence="1">BPL698</strain>
    </source>
</reference>
<evidence type="ECO:0000313" key="2">
    <source>
        <dbReference type="Proteomes" id="UP001207468"/>
    </source>
</evidence>
<feature type="non-terminal residue" evidence="1">
    <location>
        <position position="1"/>
    </location>
</feature>
<dbReference type="Proteomes" id="UP001207468">
    <property type="component" value="Unassembled WGS sequence"/>
</dbReference>
<proteinExistence type="predicted"/>
<organism evidence="1 2">
    <name type="scientific">Russula earlei</name>
    <dbReference type="NCBI Taxonomy" id="71964"/>
    <lineage>
        <taxon>Eukaryota</taxon>
        <taxon>Fungi</taxon>
        <taxon>Dikarya</taxon>
        <taxon>Basidiomycota</taxon>
        <taxon>Agaricomycotina</taxon>
        <taxon>Agaricomycetes</taxon>
        <taxon>Russulales</taxon>
        <taxon>Russulaceae</taxon>
        <taxon>Russula</taxon>
    </lineage>
</organism>
<keyword evidence="2" id="KW-1185">Reference proteome</keyword>
<gene>
    <name evidence="1" type="ORF">F5148DRAFT_973101</name>
</gene>
<sequence length="245" mass="27096">GKPRFWVKHGRSVTRGEGLTQAHVAKIVNADHVRVVRVPEVYLIFSRGTWAYIVMELAGGMTFAKRKLDKGNYGEDNMKAIKMPVDTSPGYIGGGRIGHDFFVECLSKLEYHTVGDLEEHINRVLILAETKSSVNFQSEITDGLVLCPSDLDDTNIMVDNTGTIWAIDFGRTCFLPSSFMDYSSRSSSKPFGQRMAGLVDYPKSDNYPAMETAAGQLVLHNNSFAKSPLSILFRYAALVTNCIGT</sequence>
<name>A0ACC0UNN3_9AGAM</name>
<protein>
    <submittedName>
        <fullName evidence="1">Uncharacterized protein</fullName>
    </submittedName>
</protein>
<evidence type="ECO:0000313" key="1">
    <source>
        <dbReference type="EMBL" id="KAI9512712.1"/>
    </source>
</evidence>
<comment type="caution">
    <text evidence="1">The sequence shown here is derived from an EMBL/GenBank/DDBJ whole genome shotgun (WGS) entry which is preliminary data.</text>
</comment>
<accession>A0ACC0UNN3</accession>